<reference evidence="2" key="1">
    <citation type="submission" date="2015-11" db="EMBL/GenBank/DDBJ databases">
        <authorList>
            <person name="Tobias N.J."/>
            <person name="Mishra B."/>
            <person name="Gupta D.K."/>
            <person name="Thines M."/>
            <person name="Stinear T.P."/>
            <person name="Bode H.B."/>
        </authorList>
    </citation>
    <scope>NUCLEOTIDE SEQUENCE [LARGE SCALE GENOMIC DNA]</scope>
    <source>
        <strain evidence="2">PB45.5</strain>
    </source>
</reference>
<evidence type="ECO:0000313" key="1">
    <source>
        <dbReference type="EMBL" id="OCA55686.1"/>
    </source>
</evidence>
<evidence type="ECO:0000313" key="2">
    <source>
        <dbReference type="Proteomes" id="UP000092665"/>
    </source>
</evidence>
<accession>A0A1B8YKT0</accession>
<protein>
    <submittedName>
        <fullName evidence="1">Uncharacterized protein</fullName>
    </submittedName>
</protein>
<name>A0A1B8YKT0_9GAMM</name>
<proteinExistence type="predicted"/>
<dbReference type="AlphaFoldDB" id="A0A1B8YKT0"/>
<dbReference type="EMBL" id="LOIC01000030">
    <property type="protein sequence ID" value="OCA55686.1"/>
    <property type="molecule type" value="Genomic_DNA"/>
</dbReference>
<gene>
    <name evidence="1" type="ORF">Phpb_01219</name>
</gene>
<comment type="caution">
    <text evidence="1">The sequence shown here is derived from an EMBL/GenBank/DDBJ whole genome shotgun (WGS) entry which is preliminary data.</text>
</comment>
<sequence>MQRRCGSRDSLRQCRQRFVMASCPKRPGLSMHNVPVKWTKQGFCKPYATPSSRQLSDSLPIMTT</sequence>
<organism evidence="1 2">
    <name type="scientific">Photorhabdus namnaonensis</name>
    <dbReference type="NCBI Taxonomy" id="1851568"/>
    <lineage>
        <taxon>Bacteria</taxon>
        <taxon>Pseudomonadati</taxon>
        <taxon>Pseudomonadota</taxon>
        <taxon>Gammaproteobacteria</taxon>
        <taxon>Enterobacterales</taxon>
        <taxon>Morganellaceae</taxon>
        <taxon>Photorhabdus</taxon>
    </lineage>
</organism>
<keyword evidence="2" id="KW-1185">Reference proteome</keyword>
<dbReference type="Proteomes" id="UP000092665">
    <property type="component" value="Unassembled WGS sequence"/>
</dbReference>